<reference evidence="5" key="1">
    <citation type="journal article" date="2013" name="Science">
        <title>Comparative analysis of bat genomes provides insight into the evolution of flight and immunity.</title>
        <authorList>
            <person name="Zhang G."/>
            <person name="Cowled C."/>
            <person name="Shi Z."/>
            <person name="Huang Z."/>
            <person name="Bishop-Lilly K.A."/>
            <person name="Fang X."/>
            <person name="Wynne J.W."/>
            <person name="Xiong Z."/>
            <person name="Baker M.L."/>
            <person name="Zhao W."/>
            <person name="Tachedjian M."/>
            <person name="Zhu Y."/>
            <person name="Zhou P."/>
            <person name="Jiang X."/>
            <person name="Ng J."/>
            <person name="Yang L."/>
            <person name="Wu L."/>
            <person name="Xiao J."/>
            <person name="Feng Y."/>
            <person name="Chen Y."/>
            <person name="Sun X."/>
            <person name="Zhang Y."/>
            <person name="Marsh G.A."/>
            <person name="Crameri G."/>
            <person name="Broder C.C."/>
            <person name="Frey K.G."/>
            <person name="Wang L.F."/>
            <person name="Wang J."/>
        </authorList>
    </citation>
    <scope>NUCLEOTIDE SEQUENCE [LARGE SCALE GENOMIC DNA]</scope>
</reference>
<dbReference type="PANTHER" id="PTHR45188:SF2">
    <property type="entry name" value="DNAJ HOMOLOG SUBFAMILY C MEMBER 7"/>
    <property type="match status" value="1"/>
</dbReference>
<dbReference type="AlphaFoldDB" id="L5MHG9"/>
<protein>
    <submittedName>
        <fullName evidence="4">DnaJ like protein subfamily C member 7</fullName>
    </submittedName>
</protein>
<sequence>MVAAPGCDVVELTKSERKDYYKILGVNKKASEDKIKKAYWKWALMHCPHRNSGAIAEVQKEEKKKFKEVGEAFTIFSDPKKKTHYDSGRDLEEEEGMNMGDFDANNIFKALFGGPRGFSFEVSV</sequence>
<evidence type="ECO:0000313" key="5">
    <source>
        <dbReference type="Proteomes" id="UP000010556"/>
    </source>
</evidence>
<accession>L5MHG9</accession>
<dbReference type="EMBL" id="KB100094">
    <property type="protein sequence ID" value="ELK37757.1"/>
    <property type="molecule type" value="Genomic_DNA"/>
</dbReference>
<dbReference type="CDD" id="cd06257">
    <property type="entry name" value="DnaJ"/>
    <property type="match status" value="1"/>
</dbReference>
<dbReference type="FunFam" id="1.10.287.110:FF:000018">
    <property type="entry name" value="DnaJ (Hsp40) homolog, subfamily C, member 7"/>
    <property type="match status" value="1"/>
</dbReference>
<keyword evidence="1" id="KW-0677">Repeat</keyword>
<dbReference type="InterPro" id="IPR036869">
    <property type="entry name" value="J_dom_sf"/>
</dbReference>
<dbReference type="Gene3D" id="1.10.287.110">
    <property type="entry name" value="DnaJ domain"/>
    <property type="match status" value="1"/>
</dbReference>
<dbReference type="InterPro" id="IPR001623">
    <property type="entry name" value="DnaJ_domain"/>
</dbReference>
<evidence type="ECO:0000313" key="4">
    <source>
        <dbReference type="EMBL" id="ELK37757.1"/>
    </source>
</evidence>
<dbReference type="PANTHER" id="PTHR45188">
    <property type="entry name" value="DNAJ PROTEIN P58IPK HOMOLOG"/>
    <property type="match status" value="1"/>
</dbReference>
<dbReference type="Pfam" id="PF00226">
    <property type="entry name" value="DnaJ"/>
    <property type="match status" value="1"/>
</dbReference>
<organism evidence="4 5">
    <name type="scientific">Myotis davidii</name>
    <name type="common">David's myotis</name>
    <dbReference type="NCBI Taxonomy" id="225400"/>
    <lineage>
        <taxon>Eukaryota</taxon>
        <taxon>Metazoa</taxon>
        <taxon>Chordata</taxon>
        <taxon>Craniata</taxon>
        <taxon>Vertebrata</taxon>
        <taxon>Euteleostomi</taxon>
        <taxon>Mammalia</taxon>
        <taxon>Eutheria</taxon>
        <taxon>Laurasiatheria</taxon>
        <taxon>Chiroptera</taxon>
        <taxon>Yangochiroptera</taxon>
        <taxon>Vespertilionidae</taxon>
        <taxon>Myotis</taxon>
    </lineage>
</organism>
<keyword evidence="5" id="KW-1185">Reference proteome</keyword>
<evidence type="ECO:0000259" key="3">
    <source>
        <dbReference type="PROSITE" id="PS50076"/>
    </source>
</evidence>
<dbReference type="PROSITE" id="PS50076">
    <property type="entry name" value="DNAJ_2"/>
    <property type="match status" value="1"/>
</dbReference>
<evidence type="ECO:0000256" key="1">
    <source>
        <dbReference type="ARBA" id="ARBA00022737"/>
    </source>
</evidence>
<feature type="domain" description="J" evidence="3">
    <location>
        <begin position="19"/>
        <end position="89"/>
    </location>
</feature>
<keyword evidence="2" id="KW-0802">TPR repeat</keyword>
<name>L5MHG9_MYODS</name>
<dbReference type="SMART" id="SM00271">
    <property type="entry name" value="DnaJ"/>
    <property type="match status" value="1"/>
</dbReference>
<dbReference type="Proteomes" id="UP000010556">
    <property type="component" value="Unassembled WGS sequence"/>
</dbReference>
<dbReference type="PRINTS" id="PR00625">
    <property type="entry name" value="JDOMAIN"/>
</dbReference>
<dbReference type="SUPFAM" id="SSF46565">
    <property type="entry name" value="Chaperone J-domain"/>
    <property type="match status" value="1"/>
</dbReference>
<evidence type="ECO:0000256" key="2">
    <source>
        <dbReference type="ARBA" id="ARBA00022803"/>
    </source>
</evidence>
<proteinExistence type="predicted"/>
<gene>
    <name evidence="4" type="ORF">MDA_GLEAN10005975</name>
</gene>